<feature type="transmembrane region" description="Helical" evidence="8">
    <location>
        <begin position="268"/>
        <end position="286"/>
    </location>
</feature>
<feature type="transmembrane region" description="Helical" evidence="8">
    <location>
        <begin position="234"/>
        <end position="256"/>
    </location>
</feature>
<keyword evidence="4" id="KW-0997">Cell inner membrane</keyword>
<comment type="subcellular location">
    <subcellularLocation>
        <location evidence="1">Cell inner membrane</location>
        <topology evidence="1">Multi-pass membrane protein</topology>
    </subcellularLocation>
</comment>
<dbReference type="InterPro" id="IPR020846">
    <property type="entry name" value="MFS_dom"/>
</dbReference>
<dbReference type="InterPro" id="IPR036259">
    <property type="entry name" value="MFS_trans_sf"/>
</dbReference>
<dbReference type="GO" id="GO:0030395">
    <property type="term" value="F:lactose binding"/>
    <property type="evidence" value="ECO:0007669"/>
    <property type="project" value="TreeGrafter"/>
</dbReference>
<name>A0A222WQL3_9BACL</name>
<keyword evidence="6 8" id="KW-1133">Transmembrane helix</keyword>
<dbReference type="Pfam" id="PF12832">
    <property type="entry name" value="MFS_1_like"/>
    <property type="match status" value="1"/>
</dbReference>
<evidence type="ECO:0000313" key="11">
    <source>
        <dbReference type="Proteomes" id="UP000214666"/>
    </source>
</evidence>
<dbReference type="PANTHER" id="PTHR23522">
    <property type="entry name" value="BLL5896 PROTEIN"/>
    <property type="match status" value="1"/>
</dbReference>
<dbReference type="SUPFAM" id="SSF103473">
    <property type="entry name" value="MFS general substrate transporter"/>
    <property type="match status" value="1"/>
</dbReference>
<dbReference type="OrthoDB" id="1650886at2"/>
<organism evidence="10 11">
    <name type="scientific">Paenibacillus kribbensis</name>
    <dbReference type="NCBI Taxonomy" id="172713"/>
    <lineage>
        <taxon>Bacteria</taxon>
        <taxon>Bacillati</taxon>
        <taxon>Bacillota</taxon>
        <taxon>Bacilli</taxon>
        <taxon>Bacillales</taxon>
        <taxon>Paenibacillaceae</taxon>
        <taxon>Paenibacillus</taxon>
    </lineage>
</organism>
<keyword evidence="2" id="KW-0813">Transport</keyword>
<keyword evidence="7 8" id="KW-0472">Membrane</keyword>
<dbReference type="GO" id="GO:0015528">
    <property type="term" value="F:lactose:proton symporter activity"/>
    <property type="evidence" value="ECO:0007669"/>
    <property type="project" value="TreeGrafter"/>
</dbReference>
<protein>
    <submittedName>
        <fullName evidence="10">MFS transporter</fullName>
    </submittedName>
</protein>
<dbReference type="AlphaFoldDB" id="A0A222WQL3"/>
<dbReference type="STRING" id="172713.GCA_001705305_01938"/>
<feature type="transmembrane region" description="Helical" evidence="8">
    <location>
        <begin position="131"/>
        <end position="152"/>
    </location>
</feature>
<dbReference type="InterPro" id="IPR024989">
    <property type="entry name" value="MFS_assoc_dom"/>
</dbReference>
<dbReference type="RefSeq" id="WP_094155532.1">
    <property type="nucleotide sequence ID" value="NZ_CP020028.1"/>
</dbReference>
<feature type="transmembrane region" description="Helical" evidence="8">
    <location>
        <begin position="203"/>
        <end position="228"/>
    </location>
</feature>
<feature type="transmembrane region" description="Helical" evidence="8">
    <location>
        <begin position="158"/>
        <end position="177"/>
    </location>
</feature>
<keyword evidence="5 8" id="KW-0812">Transmembrane</keyword>
<gene>
    <name evidence="10" type="ORF">B4V02_15890</name>
</gene>
<evidence type="ECO:0000256" key="7">
    <source>
        <dbReference type="ARBA" id="ARBA00023136"/>
    </source>
</evidence>
<evidence type="ECO:0000256" key="4">
    <source>
        <dbReference type="ARBA" id="ARBA00022519"/>
    </source>
</evidence>
<keyword evidence="3" id="KW-1003">Cell membrane</keyword>
<dbReference type="Gene3D" id="1.20.1250.20">
    <property type="entry name" value="MFS general substrate transporter like domains"/>
    <property type="match status" value="2"/>
</dbReference>
<feature type="transmembrane region" description="Helical" evidence="8">
    <location>
        <begin position="332"/>
        <end position="351"/>
    </location>
</feature>
<evidence type="ECO:0000256" key="8">
    <source>
        <dbReference type="SAM" id="Phobius"/>
    </source>
</evidence>
<feature type="transmembrane region" description="Helical" evidence="8">
    <location>
        <begin position="38"/>
        <end position="59"/>
    </location>
</feature>
<dbReference type="KEGG" id="pkb:B4V02_15890"/>
<dbReference type="PROSITE" id="PS50850">
    <property type="entry name" value="MFS"/>
    <property type="match status" value="1"/>
</dbReference>
<feature type="transmembrane region" description="Helical" evidence="8">
    <location>
        <begin position="71"/>
        <end position="90"/>
    </location>
</feature>
<evidence type="ECO:0000313" key="10">
    <source>
        <dbReference type="EMBL" id="ASR48071.1"/>
    </source>
</evidence>
<reference evidence="10 11" key="1">
    <citation type="submission" date="2017-03" db="EMBL/GenBank/DDBJ databases">
        <title>Complete genome sequence of Paenibacillus Kribbensis producing bioflocculants.</title>
        <authorList>
            <person name="Lee H.-G."/>
            <person name="Oh H.-M."/>
        </authorList>
    </citation>
    <scope>NUCLEOTIDE SEQUENCE [LARGE SCALE GENOMIC DNA]</scope>
    <source>
        <strain evidence="10 11">AM49</strain>
    </source>
</reference>
<evidence type="ECO:0000256" key="3">
    <source>
        <dbReference type="ARBA" id="ARBA00022475"/>
    </source>
</evidence>
<accession>A0A222WQL3</accession>
<dbReference type="EMBL" id="CP020028">
    <property type="protein sequence ID" value="ASR48071.1"/>
    <property type="molecule type" value="Genomic_DNA"/>
</dbReference>
<dbReference type="GO" id="GO:0005886">
    <property type="term" value="C:plasma membrane"/>
    <property type="evidence" value="ECO:0007669"/>
    <property type="project" value="UniProtKB-SubCell"/>
</dbReference>
<dbReference type="PANTHER" id="PTHR23522:SF10">
    <property type="entry name" value="3-PHENYLPROPIONIC ACID TRANSPORTER-RELATED"/>
    <property type="match status" value="1"/>
</dbReference>
<dbReference type="Proteomes" id="UP000214666">
    <property type="component" value="Chromosome"/>
</dbReference>
<feature type="transmembrane region" description="Helical" evidence="8">
    <location>
        <begin position="357"/>
        <end position="377"/>
    </location>
</feature>
<sequence>MAGSQMLKLRSFYLFIGLAGGMFNPYLTLLLVQNGLTSSSVGVLMAIGTLVSILVQPIWGMIVDQYRQMRLVLILSVAVPGVMAVCYQSEHFVLMALVYSIMAIFTATQAPIADSYAIVAAKKAGTTYGSIRFMASIGNAVGGYIGGLFVSLLSVTMLWVPFLALNSLAALTALTLPKKTEEDLVLRKSLSDGMGQLLRNRTFLMFLGGSFLVNQTLTAFNTYFVLAFKMSGGLPSLVGIALLIASITNVPSMLLASRVIRKIGLERTLLLGAVAYMFRWGIQWVFPDPAVMIAVQVLHGLSFGFFYIAAVEYVSHVTEKDMQATGQSVFNMVFAGLAGIVGNLLNGFLLHAGGPQLMNLACMISATLGALMMVYVSRSRKDGKTGKVRKLSMSLPSEISQQE</sequence>
<keyword evidence="11" id="KW-1185">Reference proteome</keyword>
<feature type="transmembrane region" description="Helical" evidence="8">
    <location>
        <begin position="96"/>
        <end position="119"/>
    </location>
</feature>
<evidence type="ECO:0000256" key="1">
    <source>
        <dbReference type="ARBA" id="ARBA00004429"/>
    </source>
</evidence>
<feature type="domain" description="Major facilitator superfamily (MFS) profile" evidence="9">
    <location>
        <begin position="202"/>
        <end position="403"/>
    </location>
</feature>
<feature type="transmembrane region" description="Helical" evidence="8">
    <location>
        <begin position="12"/>
        <end position="32"/>
    </location>
</feature>
<proteinExistence type="predicted"/>
<evidence type="ECO:0000259" key="9">
    <source>
        <dbReference type="PROSITE" id="PS50850"/>
    </source>
</evidence>
<evidence type="ECO:0000256" key="6">
    <source>
        <dbReference type="ARBA" id="ARBA00022989"/>
    </source>
</evidence>
<evidence type="ECO:0000256" key="5">
    <source>
        <dbReference type="ARBA" id="ARBA00022692"/>
    </source>
</evidence>
<feature type="transmembrane region" description="Helical" evidence="8">
    <location>
        <begin position="292"/>
        <end position="311"/>
    </location>
</feature>
<evidence type="ECO:0000256" key="2">
    <source>
        <dbReference type="ARBA" id="ARBA00022448"/>
    </source>
</evidence>